<organism evidence="2 3">
    <name type="scientific">Colletotrichum chlorophyti</name>
    <dbReference type="NCBI Taxonomy" id="708187"/>
    <lineage>
        <taxon>Eukaryota</taxon>
        <taxon>Fungi</taxon>
        <taxon>Dikarya</taxon>
        <taxon>Ascomycota</taxon>
        <taxon>Pezizomycotina</taxon>
        <taxon>Sordariomycetes</taxon>
        <taxon>Hypocreomycetidae</taxon>
        <taxon>Glomerellales</taxon>
        <taxon>Glomerellaceae</taxon>
        <taxon>Colletotrichum</taxon>
    </lineage>
</organism>
<evidence type="ECO:0000313" key="3">
    <source>
        <dbReference type="Proteomes" id="UP000186583"/>
    </source>
</evidence>
<dbReference type="Pfam" id="PF17829">
    <property type="entry name" value="GH115_C"/>
    <property type="match status" value="1"/>
</dbReference>
<name>A0A1Q8RX13_9PEZI</name>
<sequence length="514" mass="58155">MEVPLTFALTMAWDINSIKATDFSGFYQEMAQVSFGNDLTQQIATVWQHHDRLVALRRHEHIEPTTFSLLHYDEADQVVSRWENLLESAEDIYKQAPEEQKAAAFEMVLHPVKASYIFTKLQVTLGRNQLFARQRRNTANKLAREVLDLFDADYSLSEEFHALLGGKWNGIMRQTHYGFGDTWHAPSRDMISGLCYVQRRQSSNPIVGQMGVAVEDHEGVRPGRTNEESDRTHPSRRDLVAGVTLGLISRYGPSKRWFDIFTRGPQVIHWKATAPHHWIKLSISSGILDPDGDDVRVEISIDWEWVPDDFDQEVLINVHSEEGDFEQVHLPITARRLSDDFKHGFVEADGFVSIPASHQPISGVRLLPDCGRTAAGSITVDPAAIDQLPKLEYNFYTFSHAKKPVLLLYFNMTLDLDPANPMTYDLAVDNGAFETHRLVAKAENSGDLPGGWFHAVQDCTWLRKHYLSEAGIVPGEHVITLRLKHSNLILEKLVVDFGGVKESYLGPPPSFYLS</sequence>
<dbReference type="PANTHER" id="PTHR37842:SF2">
    <property type="entry name" value="GYLCOSYL HYDROLASE 115 C-TERMINAL DOMAIN-CONTAINING PROTEIN"/>
    <property type="match status" value="1"/>
</dbReference>
<protein>
    <recommendedName>
        <fullName evidence="1">Gylcosyl hydrolase 115 C-terminal domain-containing protein</fullName>
    </recommendedName>
</protein>
<accession>A0A1Q8RX13</accession>
<dbReference type="Gene3D" id="2.60.120.1620">
    <property type="match status" value="1"/>
</dbReference>
<feature type="domain" description="Gylcosyl hydrolase 115 C-terminal" evidence="1">
    <location>
        <begin position="344"/>
        <end position="508"/>
    </location>
</feature>
<evidence type="ECO:0000313" key="2">
    <source>
        <dbReference type="EMBL" id="OLN89759.1"/>
    </source>
</evidence>
<proteinExistence type="predicted"/>
<dbReference type="InterPro" id="IPR041437">
    <property type="entry name" value="GH115_C"/>
</dbReference>
<dbReference type="STRING" id="708187.A0A1Q8RX13"/>
<keyword evidence="3" id="KW-1185">Reference proteome</keyword>
<dbReference type="AlphaFoldDB" id="A0A1Q8RX13"/>
<dbReference type="PANTHER" id="PTHR37842">
    <property type="match status" value="1"/>
</dbReference>
<comment type="caution">
    <text evidence="2">The sequence shown here is derived from an EMBL/GenBank/DDBJ whole genome shotgun (WGS) entry which is preliminary data.</text>
</comment>
<reference evidence="2 3" key="1">
    <citation type="submission" date="2016-11" db="EMBL/GenBank/DDBJ databases">
        <title>Draft Genome Assembly of Colletotrichum chlorophyti a pathogen of herbaceous plants.</title>
        <authorList>
            <person name="Gan P."/>
            <person name="Narusaka M."/>
            <person name="Tsushima A."/>
            <person name="Narusaka Y."/>
            <person name="Takano Y."/>
            <person name="Shirasu K."/>
        </authorList>
    </citation>
    <scope>NUCLEOTIDE SEQUENCE [LARGE SCALE GENOMIC DNA]</scope>
    <source>
        <strain evidence="2 3">NTL11</strain>
    </source>
</reference>
<dbReference type="InterPro" id="IPR031924">
    <property type="entry name" value="GH115"/>
</dbReference>
<dbReference type="Gene3D" id="1.20.58.2150">
    <property type="match status" value="1"/>
</dbReference>
<evidence type="ECO:0000259" key="1">
    <source>
        <dbReference type="Pfam" id="PF17829"/>
    </source>
</evidence>
<gene>
    <name evidence="2" type="ORF">CCHL11_09480</name>
</gene>
<dbReference type="Proteomes" id="UP000186583">
    <property type="component" value="Unassembled WGS sequence"/>
</dbReference>
<dbReference type="Pfam" id="PF15979">
    <property type="entry name" value="Glyco_hydro_115"/>
    <property type="match status" value="1"/>
</dbReference>
<dbReference type="OrthoDB" id="4849794at2759"/>
<dbReference type="EMBL" id="MPGH01000074">
    <property type="protein sequence ID" value="OLN89759.1"/>
    <property type="molecule type" value="Genomic_DNA"/>
</dbReference>